<evidence type="ECO:0000313" key="2">
    <source>
        <dbReference type="EMBL" id="KAH1092407.1"/>
    </source>
</evidence>
<feature type="compositionally biased region" description="Polar residues" evidence="1">
    <location>
        <begin position="1"/>
        <end position="13"/>
    </location>
</feature>
<gene>
    <name evidence="2" type="ORF">J1N35_019664</name>
</gene>
<protein>
    <submittedName>
        <fullName evidence="2">Uncharacterized protein</fullName>
    </submittedName>
</protein>
<organism evidence="2 3">
    <name type="scientific">Gossypium stocksii</name>
    <dbReference type="NCBI Taxonomy" id="47602"/>
    <lineage>
        <taxon>Eukaryota</taxon>
        <taxon>Viridiplantae</taxon>
        <taxon>Streptophyta</taxon>
        <taxon>Embryophyta</taxon>
        <taxon>Tracheophyta</taxon>
        <taxon>Spermatophyta</taxon>
        <taxon>Magnoliopsida</taxon>
        <taxon>eudicotyledons</taxon>
        <taxon>Gunneridae</taxon>
        <taxon>Pentapetalae</taxon>
        <taxon>rosids</taxon>
        <taxon>malvids</taxon>
        <taxon>Malvales</taxon>
        <taxon>Malvaceae</taxon>
        <taxon>Malvoideae</taxon>
        <taxon>Gossypium</taxon>
    </lineage>
</organism>
<dbReference type="Proteomes" id="UP000828251">
    <property type="component" value="Unassembled WGS sequence"/>
</dbReference>
<comment type="caution">
    <text evidence="2">The sequence shown here is derived from an EMBL/GenBank/DDBJ whole genome shotgun (WGS) entry which is preliminary data.</text>
</comment>
<evidence type="ECO:0000256" key="1">
    <source>
        <dbReference type="SAM" id="MobiDB-lite"/>
    </source>
</evidence>
<keyword evidence="3" id="KW-1185">Reference proteome</keyword>
<reference evidence="2 3" key="1">
    <citation type="journal article" date="2021" name="Plant Biotechnol. J.">
        <title>Multi-omics assisted identification of the key and species-specific regulatory components of drought-tolerant mechanisms in Gossypium stocksii.</title>
        <authorList>
            <person name="Yu D."/>
            <person name="Ke L."/>
            <person name="Zhang D."/>
            <person name="Wu Y."/>
            <person name="Sun Y."/>
            <person name="Mei J."/>
            <person name="Sun J."/>
            <person name="Sun Y."/>
        </authorList>
    </citation>
    <scope>NUCLEOTIDE SEQUENCE [LARGE SCALE GENOMIC DNA]</scope>
    <source>
        <strain evidence="3">cv. E1</strain>
        <tissue evidence="2">Leaf</tissue>
    </source>
</reference>
<accession>A0A9D4A643</accession>
<name>A0A9D4A643_9ROSI</name>
<feature type="region of interest" description="Disordered" evidence="1">
    <location>
        <begin position="1"/>
        <end position="20"/>
    </location>
</feature>
<dbReference type="EMBL" id="JAIQCV010000006">
    <property type="protein sequence ID" value="KAH1092407.1"/>
    <property type="molecule type" value="Genomic_DNA"/>
</dbReference>
<dbReference type="AlphaFoldDB" id="A0A9D4A643"/>
<sequence>MESTHSADSQVHTTGPPLTEVPIETLCLKQSVFPSSSLPHNASSGEEEEGFFPWHDLLKSGPSLVSLGSISQ</sequence>
<evidence type="ECO:0000313" key="3">
    <source>
        <dbReference type="Proteomes" id="UP000828251"/>
    </source>
</evidence>
<proteinExistence type="predicted"/>